<comment type="similarity">
    <text evidence="2">Belongs to the bacterial solute-binding protein 5 family.</text>
</comment>
<dbReference type="Gene3D" id="3.90.76.10">
    <property type="entry name" value="Dipeptide-binding Protein, Domain 1"/>
    <property type="match status" value="1"/>
</dbReference>
<reference evidence="5 6" key="1">
    <citation type="submission" date="2019-04" db="EMBL/GenBank/DDBJ databases">
        <title>Complete genome sequence of Agrobacterium tumefaciens CFBP5877.</title>
        <authorList>
            <person name="Huang Y.-Y."/>
            <person name="Chiang H.-Y."/>
            <person name="Chou L."/>
            <person name="Lai E.-M."/>
            <person name="Kuo C.-H."/>
        </authorList>
    </citation>
    <scope>NUCLEOTIDE SEQUENCE [LARGE SCALE GENOMIC DNA]</scope>
    <source>
        <strain evidence="5 6">CFBP5877</strain>
        <plasmid evidence="6">patcfbp5877a</plasmid>
    </source>
</reference>
<keyword evidence="3" id="KW-0732">Signal</keyword>
<dbReference type="InterPro" id="IPR006311">
    <property type="entry name" value="TAT_signal"/>
</dbReference>
<dbReference type="PIRSF" id="PIRSF002741">
    <property type="entry name" value="MppA"/>
    <property type="match status" value="1"/>
</dbReference>
<dbReference type="SUPFAM" id="SSF53850">
    <property type="entry name" value="Periplasmic binding protein-like II"/>
    <property type="match status" value="1"/>
</dbReference>
<dbReference type="InterPro" id="IPR030678">
    <property type="entry name" value="Peptide/Ni-bd"/>
</dbReference>
<dbReference type="PANTHER" id="PTHR30290:SF38">
    <property type="entry name" value="D,D-DIPEPTIDE-BINDING PERIPLASMIC PROTEIN DDPA-RELATED"/>
    <property type="match status" value="1"/>
</dbReference>
<evidence type="ECO:0000259" key="4">
    <source>
        <dbReference type="Pfam" id="PF00496"/>
    </source>
</evidence>
<comment type="subcellular location">
    <subcellularLocation>
        <location evidence="1">Periplasm</location>
    </subcellularLocation>
</comment>
<dbReference type="CDD" id="cd08513">
    <property type="entry name" value="PBP2_thermophilic_Hb8_like"/>
    <property type="match status" value="1"/>
</dbReference>
<dbReference type="AlphaFoldDB" id="A0AAE6BI66"/>
<feature type="domain" description="Solute-binding protein family 5" evidence="4">
    <location>
        <begin position="105"/>
        <end position="463"/>
    </location>
</feature>
<dbReference type="Pfam" id="PF00496">
    <property type="entry name" value="SBP_bac_5"/>
    <property type="match status" value="1"/>
</dbReference>
<dbReference type="GO" id="GO:1904680">
    <property type="term" value="F:peptide transmembrane transporter activity"/>
    <property type="evidence" value="ECO:0007669"/>
    <property type="project" value="TreeGrafter"/>
</dbReference>
<name>A0AAE6BI66_AGRTU</name>
<dbReference type="GO" id="GO:0043190">
    <property type="term" value="C:ATP-binding cassette (ABC) transporter complex"/>
    <property type="evidence" value="ECO:0007669"/>
    <property type="project" value="InterPro"/>
</dbReference>
<keyword evidence="5" id="KW-0614">Plasmid</keyword>
<sequence>MSDQNKPLINTTRRQALGLLALGASGVVLSGLPGFSRAMAQDKAAKGQLTVGFSQEPTVFNPHMPHIEVDEGIHFSIFDPLFYVDEKGAFVAALAAEVPTVENGGISADGLNWKVKLRDDVKWHDGKPFTAEDVKFTLELLVDPNFRSWRKTGHEFVRDLTVVSPTEITWKMEKPFAPYPSILASTFITPKHLLGAEADRNTAAYNNAPVGTGAFKWKERVAGDYILLDANTDYFGDGPHIERLVYKYVPDLNVMYTQFKTGDIDVVGLQWITPDHYDEAKDLAGKVVNVVPGSTIESLSFNMERPQFKEPAVREALYAAIDKQSIIEALYYGLPTPTESYVPQQSFYYNPDLPKHEYSIEKAKKLLDDAGWAPGADGIRAKGGVKLAFTCSTTAGNHIREQVQQYMQQSFKDIGVEMTISNLPPAVMWGDYWMLSKFDSVIVGLDFLTGPDPDTSDFFRSTSSAAKGGSGQNTWQFVNKDVDDLLAKGGSLFVPEERKAVYLKIQEIMRKELPLLPLFQYATVRGHKQGVENVKPNVNNRIDTWNVATWRLA</sequence>
<dbReference type="GO" id="GO:0015833">
    <property type="term" value="P:peptide transport"/>
    <property type="evidence" value="ECO:0007669"/>
    <property type="project" value="TreeGrafter"/>
</dbReference>
<dbReference type="GO" id="GO:0030288">
    <property type="term" value="C:outer membrane-bounded periplasmic space"/>
    <property type="evidence" value="ECO:0007669"/>
    <property type="project" value="UniProtKB-ARBA"/>
</dbReference>
<dbReference type="PANTHER" id="PTHR30290">
    <property type="entry name" value="PERIPLASMIC BINDING COMPONENT OF ABC TRANSPORTER"/>
    <property type="match status" value="1"/>
</dbReference>
<geneLocation type="plasmid" evidence="6">
    <name>patcfbp5877a</name>
</geneLocation>
<dbReference type="EMBL" id="CP039899">
    <property type="protein sequence ID" value="QCL82438.1"/>
    <property type="molecule type" value="Genomic_DNA"/>
</dbReference>
<proteinExistence type="inferred from homology"/>
<evidence type="ECO:0000256" key="3">
    <source>
        <dbReference type="ARBA" id="ARBA00022729"/>
    </source>
</evidence>
<accession>A0AAE6BI66</accession>
<dbReference type="RefSeq" id="WP_080830467.1">
    <property type="nucleotide sequence ID" value="NZ_CP039890.1"/>
</dbReference>
<dbReference type="Gene3D" id="3.10.105.10">
    <property type="entry name" value="Dipeptide-binding Protein, Domain 3"/>
    <property type="match status" value="1"/>
</dbReference>
<evidence type="ECO:0000313" key="6">
    <source>
        <dbReference type="Proteomes" id="UP000298579"/>
    </source>
</evidence>
<organism evidence="5 6">
    <name type="scientific">Agrobacterium tumefaciens</name>
    <dbReference type="NCBI Taxonomy" id="358"/>
    <lineage>
        <taxon>Bacteria</taxon>
        <taxon>Pseudomonadati</taxon>
        <taxon>Pseudomonadota</taxon>
        <taxon>Alphaproteobacteria</taxon>
        <taxon>Hyphomicrobiales</taxon>
        <taxon>Rhizobiaceae</taxon>
        <taxon>Rhizobium/Agrobacterium group</taxon>
        <taxon>Agrobacterium</taxon>
        <taxon>Agrobacterium tumefaciens complex</taxon>
    </lineage>
</organism>
<dbReference type="InterPro" id="IPR039424">
    <property type="entry name" value="SBP_5"/>
</dbReference>
<dbReference type="InterPro" id="IPR000914">
    <property type="entry name" value="SBP_5_dom"/>
</dbReference>
<dbReference type="PROSITE" id="PS51318">
    <property type="entry name" value="TAT"/>
    <property type="match status" value="1"/>
</dbReference>
<evidence type="ECO:0000256" key="2">
    <source>
        <dbReference type="ARBA" id="ARBA00005695"/>
    </source>
</evidence>
<gene>
    <name evidence="5" type="ORF">CFBP5877_25260</name>
</gene>
<dbReference type="Proteomes" id="UP000298579">
    <property type="component" value="Plasmid pAtCFBP5877a"/>
</dbReference>
<evidence type="ECO:0000313" key="5">
    <source>
        <dbReference type="EMBL" id="QCL82438.1"/>
    </source>
</evidence>
<dbReference type="Gene3D" id="3.40.190.10">
    <property type="entry name" value="Periplasmic binding protein-like II"/>
    <property type="match status" value="1"/>
</dbReference>
<protein>
    <submittedName>
        <fullName evidence="5">Peptide ABC transporter substrate-binding protein</fullName>
    </submittedName>
</protein>
<evidence type="ECO:0000256" key="1">
    <source>
        <dbReference type="ARBA" id="ARBA00004418"/>
    </source>
</evidence>